<comment type="subcellular location">
    <subcellularLocation>
        <location evidence="1">Cell membrane</location>
        <topology evidence="1">Multi-pass membrane protein</topology>
    </subcellularLocation>
</comment>
<dbReference type="RefSeq" id="WP_130081581.1">
    <property type="nucleotide sequence ID" value="NZ_CAKOCG010000025.1"/>
</dbReference>
<evidence type="ECO:0000256" key="5">
    <source>
        <dbReference type="ARBA" id="ARBA00023136"/>
    </source>
</evidence>
<feature type="transmembrane region" description="Helical" evidence="6">
    <location>
        <begin position="42"/>
        <end position="64"/>
    </location>
</feature>
<evidence type="ECO:0000313" key="7">
    <source>
        <dbReference type="EMBL" id="KAB4238640.1"/>
    </source>
</evidence>
<proteinExistence type="predicted"/>
<evidence type="ECO:0000256" key="4">
    <source>
        <dbReference type="ARBA" id="ARBA00022989"/>
    </source>
</evidence>
<evidence type="ECO:0000256" key="6">
    <source>
        <dbReference type="SAM" id="Phobius"/>
    </source>
</evidence>
<comment type="caution">
    <text evidence="7">The sequence shown here is derived from an EMBL/GenBank/DDBJ whole genome shotgun (WGS) entry which is preliminary data.</text>
</comment>
<dbReference type="AlphaFoldDB" id="A0A4Q5E2Y4"/>
<gene>
    <name evidence="7" type="ORF">GAP41_18200</name>
</gene>
<feature type="transmembrane region" description="Helical" evidence="6">
    <location>
        <begin position="437"/>
        <end position="461"/>
    </location>
</feature>
<accession>A0A4Q5E2Y4</accession>
<protein>
    <submittedName>
        <fullName evidence="7">Oligosaccharide flippase family protein</fullName>
    </submittedName>
</protein>
<feature type="transmembrane region" description="Helical" evidence="6">
    <location>
        <begin position="314"/>
        <end position="334"/>
    </location>
</feature>
<organism evidence="7 8">
    <name type="scientific">Bacteroides uniformis</name>
    <dbReference type="NCBI Taxonomy" id="820"/>
    <lineage>
        <taxon>Bacteria</taxon>
        <taxon>Pseudomonadati</taxon>
        <taxon>Bacteroidota</taxon>
        <taxon>Bacteroidia</taxon>
        <taxon>Bacteroidales</taxon>
        <taxon>Bacteroidaceae</taxon>
        <taxon>Bacteroides</taxon>
    </lineage>
</organism>
<evidence type="ECO:0000313" key="8">
    <source>
        <dbReference type="Proteomes" id="UP000431575"/>
    </source>
</evidence>
<dbReference type="PANTHER" id="PTHR30250:SF26">
    <property type="entry name" value="PSMA PROTEIN"/>
    <property type="match status" value="1"/>
</dbReference>
<feature type="transmembrane region" description="Helical" evidence="6">
    <location>
        <begin position="128"/>
        <end position="146"/>
    </location>
</feature>
<keyword evidence="2" id="KW-1003">Cell membrane</keyword>
<evidence type="ECO:0000256" key="1">
    <source>
        <dbReference type="ARBA" id="ARBA00004651"/>
    </source>
</evidence>
<dbReference type="GO" id="GO:0005886">
    <property type="term" value="C:plasma membrane"/>
    <property type="evidence" value="ECO:0007669"/>
    <property type="project" value="UniProtKB-SubCell"/>
</dbReference>
<feature type="transmembrane region" description="Helical" evidence="6">
    <location>
        <begin position="158"/>
        <end position="180"/>
    </location>
</feature>
<dbReference type="InterPro" id="IPR050833">
    <property type="entry name" value="Poly_Biosynth_Transport"/>
</dbReference>
<feature type="transmembrane region" description="Helical" evidence="6">
    <location>
        <begin position="12"/>
        <end position="30"/>
    </location>
</feature>
<evidence type="ECO:0000256" key="2">
    <source>
        <dbReference type="ARBA" id="ARBA00022475"/>
    </source>
</evidence>
<evidence type="ECO:0000256" key="3">
    <source>
        <dbReference type="ARBA" id="ARBA00022692"/>
    </source>
</evidence>
<dbReference type="EMBL" id="WCTM01000013">
    <property type="protein sequence ID" value="KAB4238640.1"/>
    <property type="molecule type" value="Genomic_DNA"/>
</dbReference>
<keyword evidence="5 6" id="KW-0472">Membrane</keyword>
<dbReference type="PANTHER" id="PTHR30250">
    <property type="entry name" value="PST FAMILY PREDICTED COLANIC ACID TRANSPORTER"/>
    <property type="match status" value="1"/>
</dbReference>
<dbReference type="Proteomes" id="UP000431575">
    <property type="component" value="Unassembled WGS sequence"/>
</dbReference>
<feature type="transmembrane region" description="Helical" evidence="6">
    <location>
        <begin position="404"/>
        <end position="425"/>
    </location>
</feature>
<keyword evidence="4 6" id="KW-1133">Transmembrane helix</keyword>
<feature type="transmembrane region" description="Helical" evidence="6">
    <location>
        <begin position="467"/>
        <end position="490"/>
    </location>
</feature>
<feature type="transmembrane region" description="Helical" evidence="6">
    <location>
        <begin position="186"/>
        <end position="207"/>
    </location>
</feature>
<keyword evidence="3 6" id="KW-0812">Transmembrane</keyword>
<name>A0A4Q5E2Y4_BACUN</name>
<feature type="transmembrane region" description="Helical" evidence="6">
    <location>
        <begin position="85"/>
        <end position="116"/>
    </location>
</feature>
<reference evidence="7 8" key="1">
    <citation type="journal article" date="2019" name="Nat. Med.">
        <title>A library of human gut bacterial isolates paired with longitudinal multiomics data enables mechanistic microbiome research.</title>
        <authorList>
            <person name="Poyet M."/>
            <person name="Groussin M."/>
            <person name="Gibbons S.M."/>
            <person name="Avila-Pacheco J."/>
            <person name="Jiang X."/>
            <person name="Kearney S.M."/>
            <person name="Perrotta A.R."/>
            <person name="Berdy B."/>
            <person name="Zhao S."/>
            <person name="Lieberman T.D."/>
            <person name="Swanson P.K."/>
            <person name="Smith M."/>
            <person name="Roesemann S."/>
            <person name="Alexander J.E."/>
            <person name="Rich S.A."/>
            <person name="Livny J."/>
            <person name="Vlamakis H."/>
            <person name="Clish C."/>
            <person name="Bullock K."/>
            <person name="Deik A."/>
            <person name="Scott J."/>
            <person name="Pierce K.A."/>
            <person name="Xavier R.J."/>
            <person name="Alm E.J."/>
        </authorList>
    </citation>
    <scope>NUCLEOTIDE SEQUENCE [LARGE SCALE GENOMIC DNA]</scope>
    <source>
        <strain evidence="7 8">BIOML-A6</strain>
    </source>
</reference>
<sequence>MSEVANRVLKNSGYLYFSMGLSMFVSLYSTRLILNALGSSDFGIFCIIGGAIGMLGFLNAAMSTTTQRFINYAEGEGKLQKQKSIFTVSISIHFLLSLLMVVIFEIAYFFFFNGILNIPSDRIHSAKWIYQLMLLSTVLTIQTVPYNAIINAHENMRYLSIIGVFQTLTKLIIALIVVHIYIDKLILYGILTTFASLIFMIILQIYCHRNYSECTYSIHKYHNKKLMKEMTSFAGWGFINSSSSMFAQYGMGIILNSFFGTILSAAQGVANQISGQLMVFSRTMLMAINPIIGKKAGSNDITNMMRISLFSSKMSFLIIAFFAFPFIIETPYILQLWLKNVPEWSVCFFRFEITRNMLDQLTITLTSAINAEGRIKYYSILRGCSYFLPLPISLFLFHLGFSPYWFYIIWIFTWNGIGSLIILYYAHKNCGMQYADFFKIIIYPILLITISTLSISGIITVYMDESFLRLVIILCTTTIIFIISCWRFVFSSEEKKIILSASMSLLKEIKAKLHPNKNLYQK</sequence>